<evidence type="ECO:0000256" key="2">
    <source>
        <dbReference type="ARBA" id="ARBA00022448"/>
    </source>
</evidence>
<dbReference type="InterPro" id="IPR012910">
    <property type="entry name" value="Plug_dom"/>
</dbReference>
<evidence type="ECO:0000256" key="4">
    <source>
        <dbReference type="ARBA" id="ARBA00022692"/>
    </source>
</evidence>
<evidence type="ECO:0000313" key="13">
    <source>
        <dbReference type="EMBL" id="MDO6413034.1"/>
    </source>
</evidence>
<keyword evidence="13" id="KW-0675">Receptor</keyword>
<dbReference type="Proteomes" id="UP001169764">
    <property type="component" value="Unassembled WGS sequence"/>
</dbReference>
<dbReference type="PANTHER" id="PTHR47234">
    <property type="match status" value="1"/>
</dbReference>
<dbReference type="EMBL" id="JAUOTP010000001">
    <property type="protein sequence ID" value="MDO6413034.1"/>
    <property type="molecule type" value="Genomic_DNA"/>
</dbReference>
<evidence type="ECO:0000256" key="8">
    <source>
        <dbReference type="PROSITE-ProRule" id="PRU01360"/>
    </source>
</evidence>
<dbReference type="InterPro" id="IPR037066">
    <property type="entry name" value="Plug_dom_sf"/>
</dbReference>
<evidence type="ECO:0000259" key="11">
    <source>
        <dbReference type="Pfam" id="PF00593"/>
    </source>
</evidence>
<feature type="domain" description="TonB-dependent receptor plug" evidence="12">
    <location>
        <begin position="50"/>
        <end position="170"/>
    </location>
</feature>
<dbReference type="PROSITE" id="PS52016">
    <property type="entry name" value="TONB_DEPENDENT_REC_3"/>
    <property type="match status" value="1"/>
</dbReference>
<gene>
    <name evidence="13" type="ORF">Q4F19_01435</name>
</gene>
<comment type="similarity">
    <text evidence="8 9">Belongs to the TonB-dependent receptor family.</text>
</comment>
<feature type="chain" id="PRO_5045723530" evidence="10">
    <location>
        <begin position="26"/>
        <end position="892"/>
    </location>
</feature>
<dbReference type="InterPro" id="IPR039426">
    <property type="entry name" value="TonB-dep_rcpt-like"/>
</dbReference>
<keyword evidence="5 9" id="KW-0798">TonB box</keyword>
<dbReference type="InterPro" id="IPR000531">
    <property type="entry name" value="Beta-barrel_TonB"/>
</dbReference>
<evidence type="ECO:0000256" key="3">
    <source>
        <dbReference type="ARBA" id="ARBA00022452"/>
    </source>
</evidence>
<evidence type="ECO:0000256" key="1">
    <source>
        <dbReference type="ARBA" id="ARBA00004571"/>
    </source>
</evidence>
<dbReference type="PANTHER" id="PTHR47234:SF3">
    <property type="entry name" value="SECRETIN_TONB SHORT N-TERMINAL DOMAIN-CONTAINING PROTEIN"/>
    <property type="match status" value="1"/>
</dbReference>
<evidence type="ECO:0000256" key="10">
    <source>
        <dbReference type="SAM" id="SignalP"/>
    </source>
</evidence>
<accession>A0ABT8Y3Z2</accession>
<dbReference type="Pfam" id="PF00593">
    <property type="entry name" value="TonB_dep_Rec_b-barrel"/>
    <property type="match status" value="1"/>
</dbReference>
<comment type="caution">
    <text evidence="13">The sequence shown here is derived from an EMBL/GenBank/DDBJ whole genome shotgun (WGS) entry which is preliminary data.</text>
</comment>
<dbReference type="Pfam" id="PF07715">
    <property type="entry name" value="Plug"/>
    <property type="match status" value="1"/>
</dbReference>
<evidence type="ECO:0000256" key="9">
    <source>
        <dbReference type="RuleBase" id="RU003357"/>
    </source>
</evidence>
<keyword evidence="6 8" id="KW-0472">Membrane</keyword>
<evidence type="ECO:0000256" key="6">
    <source>
        <dbReference type="ARBA" id="ARBA00023136"/>
    </source>
</evidence>
<dbReference type="SUPFAM" id="SSF56935">
    <property type="entry name" value="Porins"/>
    <property type="match status" value="1"/>
</dbReference>
<dbReference type="Gene3D" id="2.170.130.10">
    <property type="entry name" value="TonB-dependent receptor, plug domain"/>
    <property type="match status" value="1"/>
</dbReference>
<evidence type="ECO:0000259" key="12">
    <source>
        <dbReference type="Pfam" id="PF07715"/>
    </source>
</evidence>
<proteinExistence type="inferred from homology"/>
<keyword evidence="2 8" id="KW-0813">Transport</keyword>
<sequence length="892" mass="94940">MRKIGIISRGALAMALAASGQAAFAQATSGAASDADAIIVTGTRTTGFKASDSPAPIQILGSDALSRVGQPDLNQALAQQIPSIQAQAFGNDQTAFHPSIKLRGVSPNHTLIMIDGKRRHGTANVAVTNAVWTGGAAPDLGLIPGDMIDHVEVLQDGAAAQYGTDAIAGVVNFILKKNDHGGTINIDGGQYFAGDGEQYHISGNIGIAPIEDMFLSLTGEYKFHNYSFRGDVDPRVVDTGLNTAANTGNSGGRTILARYPGVKNFANYPYVNRIFGDGRMELTNGFYNWGYSGFKDIELYSFGSISRRVGRTFQNYRLPNVVFGKSASPNIAVPTGDIPFPQGFSPQEVLRELDYSATAGAKGTFEATTVDLSATYARDVNKIYVENSANAALYYDTSTLTSPGFTPRNVHNGDFISTQFVSNLDLTHEFDVGLAGPVTVAGGLEYRWEEYQLRAGELASYYVSTNTAAPGGGIQSFFGYAPSNASVNSRNNFSQYVDVSVKPVEAWLIDGAARHEHYSDFGDTTVFKLTSRYDIVPEFAVRGTVSTGFRAPTLAEGFYSGINVSVSSLSGIFAPNSAGAAALGLGGLKPEKSTSFSGGIVAHPVSRLTVTLDGYRLTIRDRIVQSGGFTGYSNNCRYLPGGYTSATNVQAAYTAFVAAGGTCTGTISPSVLTALFNNGVPITSVIGTINGGASGSLAVNSFVNGVKTQTTGLDFLANYFTPIDGMGRVDWSLAVNYNKTKIKKVAPPPSGVNQSTAILDVYAQSQITNTTPKIRATAGALWTFDRFEINLRESYYGNSGFLTTFPTNANRAYYISAGKAFITDLEASVKFGPIKFSIGANNLLNKYPKAYPDEFRAAQYETSSTAFITKYPVSSPYGVMGGYYYGKIGVRF</sequence>
<feature type="signal peptide" evidence="10">
    <location>
        <begin position="1"/>
        <end position="25"/>
    </location>
</feature>
<organism evidence="13 14">
    <name type="scientific">Sphingomonas natans</name>
    <dbReference type="NCBI Taxonomy" id="3063330"/>
    <lineage>
        <taxon>Bacteria</taxon>
        <taxon>Pseudomonadati</taxon>
        <taxon>Pseudomonadota</taxon>
        <taxon>Alphaproteobacteria</taxon>
        <taxon>Sphingomonadales</taxon>
        <taxon>Sphingomonadaceae</taxon>
        <taxon>Sphingomonas</taxon>
    </lineage>
</organism>
<protein>
    <submittedName>
        <fullName evidence="13">TonB-dependent receptor</fullName>
    </submittedName>
</protein>
<feature type="domain" description="TonB-dependent receptor-like beta-barrel" evidence="11">
    <location>
        <begin position="348"/>
        <end position="843"/>
    </location>
</feature>
<dbReference type="RefSeq" id="WP_303539358.1">
    <property type="nucleotide sequence ID" value="NZ_JAUOTP010000001.1"/>
</dbReference>
<keyword evidence="3 8" id="KW-1134">Transmembrane beta strand</keyword>
<dbReference type="Gene3D" id="2.40.170.20">
    <property type="entry name" value="TonB-dependent receptor, beta-barrel domain"/>
    <property type="match status" value="1"/>
</dbReference>
<evidence type="ECO:0000313" key="14">
    <source>
        <dbReference type="Proteomes" id="UP001169764"/>
    </source>
</evidence>
<keyword evidence="14" id="KW-1185">Reference proteome</keyword>
<name>A0ABT8Y3Z2_9SPHN</name>
<evidence type="ECO:0000256" key="7">
    <source>
        <dbReference type="ARBA" id="ARBA00023237"/>
    </source>
</evidence>
<dbReference type="InterPro" id="IPR036942">
    <property type="entry name" value="Beta-barrel_TonB_sf"/>
</dbReference>
<keyword evidence="4 8" id="KW-0812">Transmembrane</keyword>
<keyword evidence="7 8" id="KW-0998">Cell outer membrane</keyword>
<comment type="subcellular location">
    <subcellularLocation>
        <location evidence="1 8">Cell outer membrane</location>
        <topology evidence="1 8">Multi-pass membrane protein</topology>
    </subcellularLocation>
</comment>
<evidence type="ECO:0000256" key="5">
    <source>
        <dbReference type="ARBA" id="ARBA00023077"/>
    </source>
</evidence>
<keyword evidence="10" id="KW-0732">Signal</keyword>
<reference evidence="13" key="1">
    <citation type="submission" date="2023-07" db="EMBL/GenBank/DDBJ databases">
        <authorList>
            <person name="Kim M."/>
        </authorList>
    </citation>
    <scope>NUCLEOTIDE SEQUENCE</scope>
    <source>
        <strain evidence="13">BIUV-7</strain>
    </source>
</reference>